<keyword evidence="1 4" id="KW-0694">RNA-binding</keyword>
<gene>
    <name evidence="4" type="primary">rpl37ae</name>
    <name evidence="5" type="ORF">HX850_02185</name>
</gene>
<dbReference type="InterPro" id="IPR002674">
    <property type="entry name" value="Ribosomal_eL43"/>
</dbReference>
<evidence type="ECO:0000256" key="4">
    <source>
        <dbReference type="HAMAP-Rule" id="MF_00327"/>
    </source>
</evidence>
<dbReference type="GO" id="GO:0003735">
    <property type="term" value="F:structural constituent of ribosome"/>
    <property type="evidence" value="ECO:0007669"/>
    <property type="project" value="InterPro"/>
</dbReference>
<evidence type="ECO:0000313" key="6">
    <source>
        <dbReference type="Proteomes" id="UP000568446"/>
    </source>
</evidence>
<dbReference type="GO" id="GO:0070180">
    <property type="term" value="F:large ribosomal subunit rRNA binding"/>
    <property type="evidence" value="ECO:0007669"/>
    <property type="project" value="UniProtKB-UniRule"/>
</dbReference>
<feature type="zinc finger region" description="C4-type" evidence="4">
    <location>
        <begin position="39"/>
        <end position="60"/>
    </location>
</feature>
<dbReference type="SUPFAM" id="SSF57829">
    <property type="entry name" value="Zn-binding ribosomal proteins"/>
    <property type="match status" value="1"/>
</dbReference>
<sequence>MVKHTKAKKSLKGLGARYGIKLRKQYTKIHFQLKEKRACPECGSKTFSRDAVGIWSCKKCGLKVAGTAYDIKL</sequence>
<dbReference type="GO" id="GO:0005840">
    <property type="term" value="C:ribosome"/>
    <property type="evidence" value="ECO:0007669"/>
    <property type="project" value="UniProtKB-KW"/>
</dbReference>
<dbReference type="AlphaFoldDB" id="A0A7K4ML68"/>
<comment type="caution">
    <text evidence="5">The sequence shown here is derived from an EMBL/GenBank/DDBJ whole genome shotgun (WGS) entry which is preliminary data.</text>
</comment>
<keyword evidence="4" id="KW-0862">Zinc</keyword>
<dbReference type="InterPro" id="IPR011332">
    <property type="entry name" value="Ribosomal_zn-bd"/>
</dbReference>
<dbReference type="InterPro" id="IPR050522">
    <property type="entry name" value="Ribosomal_protein_eL43"/>
</dbReference>
<comment type="function">
    <text evidence="4">Binds to the 23S rRNA.</text>
</comment>
<proteinExistence type="inferred from homology"/>
<evidence type="ECO:0000256" key="2">
    <source>
        <dbReference type="ARBA" id="ARBA00022980"/>
    </source>
</evidence>
<keyword evidence="4" id="KW-0479">Metal-binding</keyword>
<feature type="binding site" evidence="4">
    <location>
        <position position="39"/>
    </location>
    <ligand>
        <name>Zn(2+)</name>
        <dbReference type="ChEBI" id="CHEBI:29105"/>
    </ligand>
</feature>
<feature type="binding site" evidence="4">
    <location>
        <position position="57"/>
    </location>
    <ligand>
        <name>Zn(2+)</name>
        <dbReference type="ChEBI" id="CHEBI:29105"/>
    </ligand>
</feature>
<dbReference type="GO" id="GO:1990904">
    <property type="term" value="C:ribonucleoprotein complex"/>
    <property type="evidence" value="ECO:0007669"/>
    <property type="project" value="UniProtKB-KW"/>
</dbReference>
<dbReference type="GO" id="GO:0008270">
    <property type="term" value="F:zinc ion binding"/>
    <property type="evidence" value="ECO:0007669"/>
    <property type="project" value="UniProtKB-UniRule"/>
</dbReference>
<keyword evidence="4" id="KW-0863">Zinc-finger</keyword>
<accession>A0A7K4ML68</accession>
<dbReference type="Proteomes" id="UP000568446">
    <property type="component" value="Unassembled WGS sequence"/>
</dbReference>
<keyword evidence="3 4" id="KW-0687">Ribonucleoprotein</keyword>
<dbReference type="EMBL" id="JACATK010000006">
    <property type="protein sequence ID" value="NWJ29713.1"/>
    <property type="molecule type" value="Genomic_DNA"/>
</dbReference>
<comment type="similarity">
    <text evidence="4">Belongs to the eukaryotic ribosomal protein eL43 family. Putative zinc-binding subfamily.</text>
</comment>
<feature type="binding site" evidence="4">
    <location>
        <position position="60"/>
    </location>
    <ligand>
        <name>Zn(2+)</name>
        <dbReference type="ChEBI" id="CHEBI:29105"/>
    </ligand>
</feature>
<dbReference type="PANTHER" id="PTHR48129">
    <property type="entry name" value="60S RIBOSOMAL PROTEIN L37A"/>
    <property type="match status" value="1"/>
</dbReference>
<feature type="binding site" evidence="4">
    <location>
        <position position="42"/>
    </location>
    <ligand>
        <name>Zn(2+)</name>
        <dbReference type="ChEBI" id="CHEBI:29105"/>
    </ligand>
</feature>
<dbReference type="GO" id="GO:0006412">
    <property type="term" value="P:translation"/>
    <property type="evidence" value="ECO:0007669"/>
    <property type="project" value="UniProtKB-UniRule"/>
</dbReference>
<dbReference type="Pfam" id="PF01780">
    <property type="entry name" value="Ribosomal_L37ae"/>
    <property type="match status" value="1"/>
</dbReference>
<reference evidence="5 6" key="1">
    <citation type="journal article" date="2019" name="Environ. Microbiol.">
        <title>Genomics insights into ecotype formation of ammonia-oxidizing archaea in the deep ocean.</title>
        <authorList>
            <person name="Wang Y."/>
            <person name="Huang J.M."/>
            <person name="Cui G.J."/>
            <person name="Nunoura T."/>
            <person name="Takaki Y."/>
            <person name="Li W.L."/>
            <person name="Li J."/>
            <person name="Gao Z.M."/>
            <person name="Takai K."/>
            <person name="Zhang A.Q."/>
            <person name="Stepanauskas R."/>
        </authorList>
    </citation>
    <scope>NUCLEOTIDE SEQUENCE [LARGE SCALE GENOMIC DNA]</scope>
    <source>
        <strain evidence="5 6">C4</strain>
    </source>
</reference>
<comment type="subunit">
    <text evidence="4">Part of the 50S ribosomal subunit.</text>
</comment>
<keyword evidence="2 4" id="KW-0689">Ribosomal protein</keyword>
<organism evidence="5 6">
    <name type="scientific">Marine Group I thaumarchaeote</name>
    <dbReference type="NCBI Taxonomy" id="2511932"/>
    <lineage>
        <taxon>Archaea</taxon>
        <taxon>Nitrososphaerota</taxon>
        <taxon>Marine Group I</taxon>
    </lineage>
</organism>
<dbReference type="InterPro" id="IPR011331">
    <property type="entry name" value="Ribosomal_eL37/eL43"/>
</dbReference>
<dbReference type="Gene3D" id="2.20.25.30">
    <property type="match status" value="1"/>
</dbReference>
<dbReference type="HAMAP" id="MF_00327">
    <property type="entry name" value="Ribosomal_eL43"/>
    <property type="match status" value="1"/>
</dbReference>
<comment type="cofactor">
    <cofactor evidence="4">
        <name>Zn(2+)</name>
        <dbReference type="ChEBI" id="CHEBI:29105"/>
    </cofactor>
    <text evidence="4">Binds 1 zinc ion per subunit.</text>
</comment>
<dbReference type="PANTHER" id="PTHR48129:SF1">
    <property type="entry name" value="LARGE RIBOSOMAL SUBUNIT PROTEIN EL43"/>
    <property type="match status" value="1"/>
</dbReference>
<evidence type="ECO:0000313" key="5">
    <source>
        <dbReference type="EMBL" id="NWJ29713.1"/>
    </source>
</evidence>
<evidence type="ECO:0000256" key="3">
    <source>
        <dbReference type="ARBA" id="ARBA00023274"/>
    </source>
</evidence>
<name>A0A7K4ML68_9ARCH</name>
<protein>
    <recommendedName>
        <fullName evidence="4">Large ribosomal subunit protein eL43</fullName>
    </recommendedName>
</protein>
<keyword evidence="4" id="KW-0699">rRNA-binding</keyword>
<evidence type="ECO:0000256" key="1">
    <source>
        <dbReference type="ARBA" id="ARBA00022884"/>
    </source>
</evidence>